<name>A0A1W1WYC2_9NEIS</name>
<feature type="transmembrane region" description="Helical" evidence="1">
    <location>
        <begin position="233"/>
        <end position="252"/>
    </location>
</feature>
<dbReference type="EMBL" id="FWXD01000001">
    <property type="protein sequence ID" value="SMC16428.1"/>
    <property type="molecule type" value="Genomic_DNA"/>
</dbReference>
<reference evidence="3 4" key="1">
    <citation type="submission" date="2017-04" db="EMBL/GenBank/DDBJ databases">
        <authorList>
            <person name="Afonso C.L."/>
            <person name="Miller P.J."/>
            <person name="Scott M.A."/>
            <person name="Spackman E."/>
            <person name="Goraichik I."/>
            <person name="Dimitrov K.M."/>
            <person name="Suarez D.L."/>
            <person name="Swayne D.E."/>
        </authorList>
    </citation>
    <scope>NUCLEOTIDE SEQUENCE [LARGE SCALE GENOMIC DNA]</scope>
    <source>
        <strain evidence="3 4">DSM 23236</strain>
    </source>
</reference>
<dbReference type="Pfam" id="PF01757">
    <property type="entry name" value="Acyl_transf_3"/>
    <property type="match status" value="1"/>
</dbReference>
<keyword evidence="1" id="KW-0812">Transmembrane</keyword>
<gene>
    <name evidence="3" type="ORF">SAMN02745857_00188</name>
</gene>
<dbReference type="InterPro" id="IPR002656">
    <property type="entry name" value="Acyl_transf_3_dom"/>
</dbReference>
<dbReference type="PANTHER" id="PTHR23028">
    <property type="entry name" value="ACETYLTRANSFERASE"/>
    <property type="match status" value="1"/>
</dbReference>
<evidence type="ECO:0000313" key="3">
    <source>
        <dbReference type="EMBL" id="SMC16428.1"/>
    </source>
</evidence>
<evidence type="ECO:0000313" key="4">
    <source>
        <dbReference type="Proteomes" id="UP000192761"/>
    </source>
</evidence>
<evidence type="ECO:0000256" key="1">
    <source>
        <dbReference type="SAM" id="Phobius"/>
    </source>
</evidence>
<keyword evidence="3" id="KW-0378">Hydrolase</keyword>
<protein>
    <submittedName>
        <fullName evidence="3">Peptidoglycan/LPS O-acetylase OafA/YrhL, contains acyltransferase and SGNH-hydrolase domains</fullName>
    </submittedName>
</protein>
<feature type="transmembrane region" description="Helical" evidence="1">
    <location>
        <begin position="42"/>
        <end position="63"/>
    </location>
</feature>
<feature type="transmembrane region" description="Helical" evidence="1">
    <location>
        <begin position="329"/>
        <end position="351"/>
    </location>
</feature>
<dbReference type="GO" id="GO:0016020">
    <property type="term" value="C:membrane"/>
    <property type="evidence" value="ECO:0007669"/>
    <property type="project" value="TreeGrafter"/>
</dbReference>
<dbReference type="GO" id="GO:0000271">
    <property type="term" value="P:polysaccharide biosynthetic process"/>
    <property type="evidence" value="ECO:0007669"/>
    <property type="project" value="TreeGrafter"/>
</dbReference>
<dbReference type="GO" id="GO:0016747">
    <property type="term" value="F:acyltransferase activity, transferring groups other than amino-acyl groups"/>
    <property type="evidence" value="ECO:0007669"/>
    <property type="project" value="InterPro"/>
</dbReference>
<keyword evidence="1" id="KW-0472">Membrane</keyword>
<proteinExistence type="predicted"/>
<feature type="domain" description="Acyltransferase 3" evidence="2">
    <location>
        <begin position="10"/>
        <end position="344"/>
    </location>
</feature>
<feature type="transmembrane region" description="Helical" evidence="1">
    <location>
        <begin position="129"/>
        <end position="151"/>
    </location>
</feature>
<keyword evidence="1" id="KW-1133">Transmembrane helix</keyword>
<feature type="transmembrane region" description="Helical" evidence="1">
    <location>
        <begin position="301"/>
        <end position="323"/>
    </location>
</feature>
<evidence type="ECO:0000259" key="2">
    <source>
        <dbReference type="Pfam" id="PF01757"/>
    </source>
</evidence>
<keyword evidence="4" id="KW-1185">Reference proteome</keyword>
<keyword evidence="3" id="KW-0012">Acyltransferase</keyword>
<accession>A0A1W1WYC2</accession>
<feature type="transmembrane region" description="Helical" evidence="1">
    <location>
        <begin position="272"/>
        <end position="289"/>
    </location>
</feature>
<sequence>MLQRFPMRINNLDLFRGLAAWLVVLFHLHGDTGALLPGLSGFGWIGVDIFFVISGAAISSSAYRLYGKYQDQWKGIYWQHRIRRIYPLYILAALVSAWYFAGYRESGQWGEGAFQLLSHLLMLHGFFPWTWQGLLGPAWSLAIEFQFYLLMMLAWPWLSRQRAVVVMTIALLVSSLWLCYFWQVAVLESESLRYFYTSQLPGRLYEFAFGFLLFRIMLALEHRPAVMLYRARWLLMGIGAFLLIAWYCGAALNDVSRVGQVGAWLHQHGGELGTRIGITICIFMVLLGAGLCRESRLLKPLYWFGTISYGIYLSHTMVIQALFKAGLPALQVIFWSIPLIILIAAATYYGVERPFLRGRLKREVVSSGKVAGELALQGR</sequence>
<dbReference type="GO" id="GO:0016787">
    <property type="term" value="F:hydrolase activity"/>
    <property type="evidence" value="ECO:0007669"/>
    <property type="project" value="UniProtKB-KW"/>
</dbReference>
<organism evidence="3 4">
    <name type="scientific">Andreprevotia lacus DSM 23236</name>
    <dbReference type="NCBI Taxonomy" id="1121001"/>
    <lineage>
        <taxon>Bacteria</taxon>
        <taxon>Pseudomonadati</taxon>
        <taxon>Pseudomonadota</taxon>
        <taxon>Betaproteobacteria</taxon>
        <taxon>Neisseriales</taxon>
        <taxon>Chitinibacteraceae</taxon>
        <taxon>Andreprevotia</taxon>
    </lineage>
</organism>
<feature type="transmembrane region" description="Helical" evidence="1">
    <location>
        <begin position="163"/>
        <end position="184"/>
    </location>
</feature>
<feature type="transmembrane region" description="Helical" evidence="1">
    <location>
        <begin position="204"/>
        <end position="221"/>
    </location>
</feature>
<feature type="transmembrane region" description="Helical" evidence="1">
    <location>
        <begin position="12"/>
        <end position="30"/>
    </location>
</feature>
<dbReference type="AlphaFoldDB" id="A0A1W1WYC2"/>
<dbReference type="Proteomes" id="UP000192761">
    <property type="component" value="Unassembled WGS sequence"/>
</dbReference>
<dbReference type="InterPro" id="IPR050879">
    <property type="entry name" value="Acyltransferase_3"/>
</dbReference>
<dbReference type="PANTHER" id="PTHR23028:SF131">
    <property type="entry name" value="BLR2367 PROTEIN"/>
    <property type="match status" value="1"/>
</dbReference>
<feature type="transmembrane region" description="Helical" evidence="1">
    <location>
        <begin position="84"/>
        <end position="101"/>
    </location>
</feature>
<keyword evidence="3" id="KW-0808">Transferase</keyword>
<dbReference type="STRING" id="1121001.SAMN02745857_00188"/>